<evidence type="ECO:0000313" key="1">
    <source>
        <dbReference type="EMBL" id="SJZ42531.1"/>
    </source>
</evidence>
<organism evidence="1 2">
    <name type="scientific">Trichlorobacter thiogenes</name>
    <dbReference type="NCBI Taxonomy" id="115783"/>
    <lineage>
        <taxon>Bacteria</taxon>
        <taxon>Pseudomonadati</taxon>
        <taxon>Thermodesulfobacteriota</taxon>
        <taxon>Desulfuromonadia</taxon>
        <taxon>Geobacterales</taxon>
        <taxon>Geobacteraceae</taxon>
        <taxon>Trichlorobacter</taxon>
    </lineage>
</organism>
<evidence type="ECO:0000313" key="2">
    <source>
        <dbReference type="Proteomes" id="UP000190102"/>
    </source>
</evidence>
<keyword evidence="2" id="KW-1185">Reference proteome</keyword>
<accession>A0A1T4KJF6</accession>
<dbReference type="AlphaFoldDB" id="A0A1T4KJF6"/>
<reference evidence="2" key="1">
    <citation type="submission" date="2017-02" db="EMBL/GenBank/DDBJ databases">
        <authorList>
            <person name="Varghese N."/>
            <person name="Submissions S."/>
        </authorList>
    </citation>
    <scope>NUCLEOTIDE SEQUENCE [LARGE SCALE GENOMIC DNA]</scope>
    <source>
        <strain evidence="2">ATCC BAA-34</strain>
    </source>
</reference>
<dbReference type="EMBL" id="FUWR01000001">
    <property type="protein sequence ID" value="SJZ42531.1"/>
    <property type="molecule type" value="Genomic_DNA"/>
</dbReference>
<protein>
    <submittedName>
        <fullName evidence="1">Uncharacterized protein</fullName>
    </submittedName>
</protein>
<gene>
    <name evidence="1" type="ORF">SAMN02745119_00589</name>
</gene>
<dbReference type="Proteomes" id="UP000190102">
    <property type="component" value="Unassembled WGS sequence"/>
</dbReference>
<name>A0A1T4KJF6_9BACT</name>
<dbReference type="STRING" id="115783.SAMN02745119_00589"/>
<proteinExistence type="predicted"/>
<sequence length="43" mass="4991">MSLSSNKIDSLCTILEQASLEDLYLIKDQIDDLIEIQSQERDY</sequence>